<feature type="region of interest" description="Disordered" evidence="1">
    <location>
        <begin position="308"/>
        <end position="396"/>
    </location>
</feature>
<dbReference type="STRING" id="1766.XA26_51250"/>
<protein>
    <recommendedName>
        <fullName evidence="4">PE-PGRS family protein</fullName>
    </recommendedName>
</protein>
<evidence type="ECO:0000313" key="3">
    <source>
        <dbReference type="Proteomes" id="UP000057134"/>
    </source>
</evidence>
<feature type="compositionally biased region" description="Low complexity" evidence="1">
    <location>
        <begin position="350"/>
        <end position="388"/>
    </location>
</feature>
<dbReference type="RefSeq" id="WP_157889000.1">
    <property type="nucleotide sequence ID" value="NZ_CP011269.1"/>
</dbReference>
<feature type="compositionally biased region" description="Low complexity" evidence="1">
    <location>
        <begin position="451"/>
        <end position="460"/>
    </location>
</feature>
<evidence type="ECO:0000256" key="1">
    <source>
        <dbReference type="SAM" id="MobiDB-lite"/>
    </source>
</evidence>
<dbReference type="Proteomes" id="UP000057134">
    <property type="component" value="Chromosome"/>
</dbReference>
<gene>
    <name evidence="2" type="ORF">XA26_51250</name>
</gene>
<reference evidence="2 3" key="1">
    <citation type="journal article" date="2015" name="MBio">
        <title>Enzymatic Degradation of Phenazines Can Generate Energy and Protect Sensitive Organisms from Toxicity.</title>
        <authorList>
            <person name="Costa K.C."/>
            <person name="Bergkessel M."/>
            <person name="Saunders S."/>
            <person name="Korlach J."/>
            <person name="Newman D.K."/>
        </authorList>
    </citation>
    <scope>NUCLEOTIDE SEQUENCE [LARGE SCALE GENOMIC DNA]</scope>
    <source>
        <strain evidence="2 3">CT6</strain>
    </source>
</reference>
<name>A0A0N7H9G0_MYCFO</name>
<feature type="region of interest" description="Disordered" evidence="1">
    <location>
        <begin position="445"/>
        <end position="466"/>
    </location>
</feature>
<keyword evidence="3" id="KW-1185">Reference proteome</keyword>
<evidence type="ECO:0000313" key="2">
    <source>
        <dbReference type="EMBL" id="ALI28919.1"/>
    </source>
</evidence>
<dbReference type="PATRIC" id="fig|1766.6.peg.5100"/>
<dbReference type="EMBL" id="CP011269">
    <property type="protein sequence ID" value="ALI28919.1"/>
    <property type="molecule type" value="Genomic_DNA"/>
</dbReference>
<evidence type="ECO:0008006" key="4">
    <source>
        <dbReference type="Google" id="ProtNLM"/>
    </source>
</evidence>
<accession>A0A0N7H9G0</accession>
<feature type="compositionally biased region" description="Polar residues" evidence="1">
    <location>
        <begin position="314"/>
        <end position="324"/>
    </location>
</feature>
<organism evidence="2 3">
    <name type="scientific">Mycolicibacterium fortuitum</name>
    <name type="common">Mycobacterium fortuitum</name>
    <dbReference type="NCBI Taxonomy" id="1766"/>
    <lineage>
        <taxon>Bacteria</taxon>
        <taxon>Bacillati</taxon>
        <taxon>Actinomycetota</taxon>
        <taxon>Actinomycetes</taxon>
        <taxon>Mycobacteriales</taxon>
        <taxon>Mycobacteriaceae</taxon>
        <taxon>Mycolicibacterium</taxon>
    </lineage>
</organism>
<sequence>MQLALRPYVTAGVAIVGAGIIAATPITAAAPEIQNRAVTLSAAVQTLDLPSPADASPFAAAPAESSFVDPIARWAEVFELTSTNLTKLFQNALADPAPVLRQIIANQTGYAELVGESLSTMVQNFINAATIYIPEYLEEARLEFEAGDIMGVGNVMSRATLTIASTLFPMLNLLSIPNQMVANLSSVLEELTFKSFRDVGLLGQVGMGFVSVVQGYVQFGAARIGQNLYDAVTTGDMVKLVSTIINAPADTVSSILNGSYVPPSRPGRPGSWTSGLFSPDRMYAPLHSFLIDIPKAIAAAITPPAAPSTARLVTGTNSETTGSELTGADNALTATGPAEKLKPQPATVDAAATSPAETPPETTTPVSSKTETVPAAEESEAPAVAPEKPSTKPTSGLVRDSIVAVPGKTTVEGAAGDKVLKPGKVVSEKVSATVDKIGQKIKKAFDKPAKKAAGSKTAKSAKSESQ</sequence>
<proteinExistence type="predicted"/>
<dbReference type="AlphaFoldDB" id="A0A0N7H9G0"/>
<dbReference type="KEGG" id="mft:XA26_51250"/>